<dbReference type="EMBL" id="CP039345">
    <property type="protein sequence ID" value="QCD78791.1"/>
    <property type="molecule type" value="Genomic_DNA"/>
</dbReference>
<evidence type="ECO:0000313" key="3">
    <source>
        <dbReference type="Proteomes" id="UP000501690"/>
    </source>
</evidence>
<organism evidence="2 3">
    <name type="scientific">Vigna unguiculata</name>
    <name type="common">Cowpea</name>
    <dbReference type="NCBI Taxonomy" id="3917"/>
    <lineage>
        <taxon>Eukaryota</taxon>
        <taxon>Viridiplantae</taxon>
        <taxon>Streptophyta</taxon>
        <taxon>Embryophyta</taxon>
        <taxon>Tracheophyta</taxon>
        <taxon>Spermatophyta</taxon>
        <taxon>Magnoliopsida</taxon>
        <taxon>eudicotyledons</taxon>
        <taxon>Gunneridae</taxon>
        <taxon>Pentapetalae</taxon>
        <taxon>rosids</taxon>
        <taxon>fabids</taxon>
        <taxon>Fabales</taxon>
        <taxon>Fabaceae</taxon>
        <taxon>Papilionoideae</taxon>
        <taxon>50 kb inversion clade</taxon>
        <taxon>NPAAA clade</taxon>
        <taxon>indigoferoid/millettioid clade</taxon>
        <taxon>Phaseoleae</taxon>
        <taxon>Vigna</taxon>
    </lineage>
</organism>
<gene>
    <name evidence="2" type="ORF">DEO72_LG1g2427</name>
</gene>
<dbReference type="Proteomes" id="UP000501690">
    <property type="component" value="Linkage Group LG1"/>
</dbReference>
<protein>
    <recommendedName>
        <fullName evidence="1">Homologous recombination OB-fold protein OB-fold domain-containing protein</fullName>
    </recommendedName>
</protein>
<sequence length="213" mass="24210">MTGLNKYYSYVHEKLFDKLHFVACVVKESKANGLEDQLLTVKELKHTAQASVHNKAVSHLECGPLFGIGAVILLKQVFVFNPKADKLYLNITLRNIVKVFNHDISDPTMEEVESTHMVDVEKEPAQQPVQPQMNHTEPLIVNHDVQPIVQKNVEMNVDPNMEHLDQILVQTVKDSSEDEEMTYISIDDRIKSLVDSFKKFKNTKVGQSSKSQP</sequence>
<accession>A0A4D6KWE5</accession>
<dbReference type="InterPro" id="IPR058570">
    <property type="entry name" value="HROB_OB"/>
</dbReference>
<dbReference type="PANTHER" id="PTHR14523">
    <property type="entry name" value="UNCHARACTERIZED PROTEIN C17ORF53 HOMOLOG"/>
    <property type="match status" value="1"/>
</dbReference>
<keyword evidence="3" id="KW-1185">Reference proteome</keyword>
<dbReference type="Pfam" id="PF15072">
    <property type="entry name" value="HROB"/>
    <property type="match status" value="1"/>
</dbReference>
<dbReference type="InterPro" id="IPR028045">
    <property type="entry name" value="HROB"/>
</dbReference>
<dbReference type="GO" id="GO:0000725">
    <property type="term" value="P:recombinational repair"/>
    <property type="evidence" value="ECO:0007669"/>
    <property type="project" value="InterPro"/>
</dbReference>
<proteinExistence type="predicted"/>
<name>A0A4D6KWE5_VIGUN</name>
<feature type="domain" description="Homologous recombination OB-fold protein OB-fold" evidence="1">
    <location>
        <begin position="18"/>
        <end position="102"/>
    </location>
</feature>
<dbReference type="PANTHER" id="PTHR14523:SF1">
    <property type="entry name" value="HOMOLOGOUS RECOMBINATION OB-FOLD PROTEIN"/>
    <property type="match status" value="1"/>
</dbReference>
<reference evidence="2 3" key="1">
    <citation type="submission" date="2019-04" db="EMBL/GenBank/DDBJ databases">
        <title>An improved genome assembly and genetic linkage map for asparagus bean, Vigna unguiculata ssp. sesquipedialis.</title>
        <authorList>
            <person name="Xia Q."/>
            <person name="Zhang R."/>
            <person name="Dong Y."/>
        </authorList>
    </citation>
    <scope>NUCLEOTIDE SEQUENCE [LARGE SCALE GENOMIC DNA]</scope>
    <source>
        <tissue evidence="2">Leaf</tissue>
    </source>
</reference>
<evidence type="ECO:0000259" key="1">
    <source>
        <dbReference type="Pfam" id="PF15072"/>
    </source>
</evidence>
<evidence type="ECO:0000313" key="2">
    <source>
        <dbReference type="EMBL" id="QCD78791.1"/>
    </source>
</evidence>
<dbReference type="AlphaFoldDB" id="A0A4D6KWE5"/>